<proteinExistence type="predicted"/>
<name>A0A2A8C5P3_9BACI</name>
<dbReference type="Proteomes" id="UP000219775">
    <property type="component" value="Unassembled WGS sequence"/>
</dbReference>
<evidence type="ECO:0000313" key="2">
    <source>
        <dbReference type="Proteomes" id="UP000219775"/>
    </source>
</evidence>
<sequence length="201" mass="23674">MVRYKYIMGIFLAGLLFTLFLYPNLPNYLAVHWNQNGEPNEYARKQVVVLFIPCLIVFFHGLLYIISRYVYKFNENDHYIVMRFKENVSLFLLFIHMFILVIGTGIDIPFQTGLIIGISGFLFMVSKGFKKGRKKEEEPIVLQKIRLFSQRIFQYMSLIILICLFLKLQWGFYLLIGVISCGSIAFMCCILYSYILENYET</sequence>
<organism evidence="1 2">
    <name type="scientific">Bacillus pseudomycoides</name>
    <dbReference type="NCBI Taxonomy" id="64104"/>
    <lineage>
        <taxon>Bacteria</taxon>
        <taxon>Bacillati</taxon>
        <taxon>Bacillota</taxon>
        <taxon>Bacilli</taxon>
        <taxon>Bacillales</taxon>
        <taxon>Bacillaceae</taxon>
        <taxon>Bacillus</taxon>
        <taxon>Bacillus cereus group</taxon>
    </lineage>
</organism>
<dbReference type="EMBL" id="NUDP01000040">
    <property type="protein sequence ID" value="PEM69519.1"/>
    <property type="molecule type" value="Genomic_DNA"/>
</dbReference>
<dbReference type="RefSeq" id="WP_097847400.1">
    <property type="nucleotide sequence ID" value="NZ_NUDP01000040.1"/>
</dbReference>
<dbReference type="Pfam" id="PF07853">
    <property type="entry name" value="DUF1648"/>
    <property type="match status" value="1"/>
</dbReference>
<accession>A0A2A8C5P3</accession>
<comment type="caution">
    <text evidence="1">The sequence shown here is derived from an EMBL/GenBank/DDBJ whole genome shotgun (WGS) entry which is preliminary data.</text>
</comment>
<dbReference type="PANTHER" id="PTHR37810">
    <property type="entry name" value="IMMUNITY PROTEIN SDPI"/>
    <property type="match status" value="1"/>
</dbReference>
<dbReference type="InterPro" id="IPR012867">
    <property type="entry name" value="DUF1648"/>
</dbReference>
<dbReference type="AlphaFoldDB" id="A0A2A8C5P3"/>
<dbReference type="PANTHER" id="PTHR37810:SF5">
    <property type="entry name" value="IMMUNITY PROTEIN SDPI"/>
    <property type="match status" value="1"/>
</dbReference>
<dbReference type="GO" id="GO:0009636">
    <property type="term" value="P:response to toxic substance"/>
    <property type="evidence" value="ECO:0007669"/>
    <property type="project" value="TreeGrafter"/>
</dbReference>
<reference evidence="1 2" key="1">
    <citation type="submission" date="2017-09" db="EMBL/GenBank/DDBJ databases">
        <title>Large-scale bioinformatics analysis of Bacillus genomes uncovers conserved roles of natural products in bacterial physiology.</title>
        <authorList>
            <consortium name="Agbiome Team Llc"/>
            <person name="Bleich R.M."/>
            <person name="Grubbs K.J."/>
            <person name="Santa Maria K.C."/>
            <person name="Allen S.E."/>
            <person name="Farag S."/>
            <person name="Shank E.A."/>
            <person name="Bowers A."/>
        </authorList>
    </citation>
    <scope>NUCLEOTIDE SEQUENCE [LARGE SCALE GENOMIC DNA]</scope>
    <source>
        <strain evidence="1 2">AFS009893</strain>
    </source>
</reference>
<protein>
    <submittedName>
        <fullName evidence="1">Uncharacterized protein</fullName>
    </submittedName>
</protein>
<evidence type="ECO:0000313" key="1">
    <source>
        <dbReference type="EMBL" id="PEM69519.1"/>
    </source>
</evidence>
<gene>
    <name evidence="1" type="ORF">CN613_12475</name>
</gene>